<evidence type="ECO:0000313" key="3">
    <source>
        <dbReference type="Proteomes" id="UP001612415"/>
    </source>
</evidence>
<comment type="caution">
    <text evidence="2">The sequence shown here is derived from an EMBL/GenBank/DDBJ whole genome shotgun (WGS) entry which is preliminary data.</text>
</comment>
<keyword evidence="3" id="KW-1185">Reference proteome</keyword>
<sequence length="100" mass="10727">MGQNGSPMPPFEPEEYARVAAAADIVGKSPEDFVRDAALKAADDPFLKALGRTRDRVPQLAEVFATQDTRAADTSTAAWPDPAPMGSRDLHESRQHGHAA</sequence>
<protein>
    <recommendedName>
        <fullName evidence="4">DUF1778 domain-containing protein</fullName>
    </recommendedName>
</protein>
<feature type="region of interest" description="Disordered" evidence="1">
    <location>
        <begin position="68"/>
        <end position="100"/>
    </location>
</feature>
<evidence type="ECO:0000313" key="2">
    <source>
        <dbReference type="EMBL" id="MFI5673402.1"/>
    </source>
</evidence>
<dbReference type="Proteomes" id="UP001612415">
    <property type="component" value="Unassembled WGS sequence"/>
</dbReference>
<feature type="compositionally biased region" description="Basic and acidic residues" evidence="1">
    <location>
        <begin position="88"/>
        <end position="100"/>
    </location>
</feature>
<accession>A0ABW7XTK1</accession>
<evidence type="ECO:0000256" key="1">
    <source>
        <dbReference type="SAM" id="MobiDB-lite"/>
    </source>
</evidence>
<name>A0ABW7XTK1_STRCE</name>
<evidence type="ECO:0008006" key="4">
    <source>
        <dbReference type="Google" id="ProtNLM"/>
    </source>
</evidence>
<reference evidence="2 3" key="1">
    <citation type="submission" date="2024-10" db="EMBL/GenBank/DDBJ databases">
        <title>The Natural Products Discovery Center: Release of the First 8490 Sequenced Strains for Exploring Actinobacteria Biosynthetic Diversity.</title>
        <authorList>
            <person name="Kalkreuter E."/>
            <person name="Kautsar S.A."/>
            <person name="Yang D."/>
            <person name="Bader C.D."/>
            <person name="Teijaro C.N."/>
            <person name="Fluegel L."/>
            <person name="Davis C.M."/>
            <person name="Simpson J.R."/>
            <person name="Lauterbach L."/>
            <person name="Steele A.D."/>
            <person name="Gui C."/>
            <person name="Meng S."/>
            <person name="Li G."/>
            <person name="Viehrig K."/>
            <person name="Ye F."/>
            <person name="Su P."/>
            <person name="Kiefer A.F."/>
            <person name="Nichols A."/>
            <person name="Cepeda A.J."/>
            <person name="Yan W."/>
            <person name="Fan B."/>
            <person name="Jiang Y."/>
            <person name="Adhikari A."/>
            <person name="Zheng C.-J."/>
            <person name="Schuster L."/>
            <person name="Cowan T.M."/>
            <person name="Smanski M.J."/>
            <person name="Chevrette M.G."/>
            <person name="De Carvalho L.P.S."/>
            <person name="Shen B."/>
        </authorList>
    </citation>
    <scope>NUCLEOTIDE SEQUENCE [LARGE SCALE GENOMIC DNA]</scope>
    <source>
        <strain evidence="2 3">NPDC051599</strain>
    </source>
</reference>
<dbReference type="RefSeq" id="WP_398654427.1">
    <property type="nucleotide sequence ID" value="NZ_JBITDC010000001.1"/>
</dbReference>
<proteinExistence type="predicted"/>
<dbReference type="EMBL" id="JBITDC010000001">
    <property type="protein sequence ID" value="MFI5673402.1"/>
    <property type="molecule type" value="Genomic_DNA"/>
</dbReference>
<organism evidence="2 3">
    <name type="scientific">Streptomyces cellulosae</name>
    <dbReference type="NCBI Taxonomy" id="1968"/>
    <lineage>
        <taxon>Bacteria</taxon>
        <taxon>Bacillati</taxon>
        <taxon>Actinomycetota</taxon>
        <taxon>Actinomycetes</taxon>
        <taxon>Kitasatosporales</taxon>
        <taxon>Streptomycetaceae</taxon>
        <taxon>Streptomyces</taxon>
    </lineage>
</organism>
<gene>
    <name evidence="2" type="ORF">ACIA8P_01825</name>
</gene>
<feature type="compositionally biased region" description="Polar residues" evidence="1">
    <location>
        <begin position="68"/>
        <end position="77"/>
    </location>
</feature>